<dbReference type="GO" id="GO:0034220">
    <property type="term" value="P:monoatomic ion transmembrane transport"/>
    <property type="evidence" value="ECO:0007669"/>
    <property type="project" value="UniProtKB-KW"/>
</dbReference>
<dbReference type="AlphaFoldDB" id="A0AAD3SAH5"/>
<keyword evidence="4 10" id="KW-0812">Transmembrane</keyword>
<feature type="transmembrane region" description="Helical" evidence="10">
    <location>
        <begin position="21"/>
        <end position="41"/>
    </location>
</feature>
<keyword evidence="7 10" id="KW-0472">Membrane</keyword>
<feature type="compositionally biased region" description="Polar residues" evidence="9">
    <location>
        <begin position="246"/>
        <end position="265"/>
    </location>
</feature>
<protein>
    <recommendedName>
        <fullName evidence="13">Aluminum-activated malate transporter</fullName>
    </recommendedName>
</protein>
<evidence type="ECO:0000313" key="12">
    <source>
        <dbReference type="Proteomes" id="UP001279734"/>
    </source>
</evidence>
<evidence type="ECO:0000313" key="11">
    <source>
        <dbReference type="EMBL" id="GMH07346.1"/>
    </source>
</evidence>
<gene>
    <name evidence="11" type="ORF">Nepgr_009186</name>
</gene>
<sequence length="265" mass="30340">MAHGQASNLDLRQTINTVKTSLAGVLGVCVFHFASLCGNIGEPLLMGFSVCLHESTFMRVFPNIMARYDYRFVIFMLTFCFISITGFRMDEVLELARRRLSTIAVGVFVGLLISMFVFPDWAGEDLHNLIALNHEKLGNFLEGFGAAYFKIRDGISKEDESSLLGYRSVLNSKSMEETLANFARWEPAHRRFRFSHPWKQCLKVGALARQCAYRIDVLNAYLVPDFQVWKLFPTLLFSQFKPEYAPNSSKSDVRMSSNLQKYKRR</sequence>
<feature type="region of interest" description="Disordered" evidence="9">
    <location>
        <begin position="245"/>
        <end position="265"/>
    </location>
</feature>
<evidence type="ECO:0000256" key="2">
    <source>
        <dbReference type="ARBA" id="ARBA00007079"/>
    </source>
</evidence>
<dbReference type="EMBL" id="BSYO01000007">
    <property type="protein sequence ID" value="GMH07346.1"/>
    <property type="molecule type" value="Genomic_DNA"/>
</dbReference>
<evidence type="ECO:0000256" key="5">
    <source>
        <dbReference type="ARBA" id="ARBA00022989"/>
    </source>
</evidence>
<evidence type="ECO:0000256" key="1">
    <source>
        <dbReference type="ARBA" id="ARBA00004141"/>
    </source>
</evidence>
<evidence type="ECO:0008006" key="13">
    <source>
        <dbReference type="Google" id="ProtNLM"/>
    </source>
</evidence>
<keyword evidence="8" id="KW-0407">Ion channel</keyword>
<dbReference type="GO" id="GO:0015743">
    <property type="term" value="P:malate transport"/>
    <property type="evidence" value="ECO:0007669"/>
    <property type="project" value="InterPro"/>
</dbReference>
<evidence type="ECO:0000256" key="4">
    <source>
        <dbReference type="ARBA" id="ARBA00022692"/>
    </source>
</evidence>
<feature type="transmembrane region" description="Helical" evidence="10">
    <location>
        <begin position="100"/>
        <end position="118"/>
    </location>
</feature>
<evidence type="ECO:0000256" key="8">
    <source>
        <dbReference type="ARBA" id="ARBA00023303"/>
    </source>
</evidence>
<comment type="similarity">
    <text evidence="2">Belongs to the aromatic acid exporter (TC 2.A.85) family.</text>
</comment>
<evidence type="ECO:0000256" key="3">
    <source>
        <dbReference type="ARBA" id="ARBA00022448"/>
    </source>
</evidence>
<comment type="caution">
    <text evidence="11">The sequence shown here is derived from an EMBL/GenBank/DDBJ whole genome shotgun (WGS) entry which is preliminary data.</text>
</comment>
<feature type="transmembrane region" description="Helical" evidence="10">
    <location>
        <begin position="70"/>
        <end position="88"/>
    </location>
</feature>
<keyword evidence="12" id="KW-1185">Reference proteome</keyword>
<keyword evidence="6" id="KW-0406">Ion transport</keyword>
<evidence type="ECO:0000256" key="6">
    <source>
        <dbReference type="ARBA" id="ARBA00023065"/>
    </source>
</evidence>
<organism evidence="11 12">
    <name type="scientific">Nepenthes gracilis</name>
    <name type="common">Slender pitcher plant</name>
    <dbReference type="NCBI Taxonomy" id="150966"/>
    <lineage>
        <taxon>Eukaryota</taxon>
        <taxon>Viridiplantae</taxon>
        <taxon>Streptophyta</taxon>
        <taxon>Embryophyta</taxon>
        <taxon>Tracheophyta</taxon>
        <taxon>Spermatophyta</taxon>
        <taxon>Magnoliopsida</taxon>
        <taxon>eudicotyledons</taxon>
        <taxon>Gunneridae</taxon>
        <taxon>Pentapetalae</taxon>
        <taxon>Caryophyllales</taxon>
        <taxon>Nepenthaceae</taxon>
        <taxon>Nepenthes</taxon>
    </lineage>
</organism>
<keyword evidence="3" id="KW-0813">Transport</keyword>
<keyword evidence="5 10" id="KW-1133">Transmembrane helix</keyword>
<comment type="subcellular location">
    <subcellularLocation>
        <location evidence="1">Membrane</location>
        <topology evidence="1">Multi-pass membrane protein</topology>
    </subcellularLocation>
</comment>
<name>A0AAD3SAH5_NEPGR</name>
<dbReference type="GO" id="GO:0016020">
    <property type="term" value="C:membrane"/>
    <property type="evidence" value="ECO:0007669"/>
    <property type="project" value="UniProtKB-SubCell"/>
</dbReference>
<dbReference type="InterPro" id="IPR020966">
    <property type="entry name" value="ALMT"/>
</dbReference>
<evidence type="ECO:0000256" key="10">
    <source>
        <dbReference type="SAM" id="Phobius"/>
    </source>
</evidence>
<dbReference type="PANTHER" id="PTHR31086">
    <property type="entry name" value="ALUMINUM-ACTIVATED MALATE TRANSPORTER 10"/>
    <property type="match status" value="1"/>
</dbReference>
<evidence type="ECO:0000256" key="9">
    <source>
        <dbReference type="SAM" id="MobiDB-lite"/>
    </source>
</evidence>
<evidence type="ECO:0000256" key="7">
    <source>
        <dbReference type="ARBA" id="ARBA00023136"/>
    </source>
</evidence>
<reference evidence="11" key="1">
    <citation type="submission" date="2023-05" db="EMBL/GenBank/DDBJ databases">
        <title>Nepenthes gracilis genome sequencing.</title>
        <authorList>
            <person name="Fukushima K."/>
        </authorList>
    </citation>
    <scope>NUCLEOTIDE SEQUENCE</scope>
    <source>
        <strain evidence="11">SING2019-196</strain>
    </source>
</reference>
<proteinExistence type="inferred from homology"/>
<accession>A0AAD3SAH5</accession>
<dbReference type="Pfam" id="PF11744">
    <property type="entry name" value="ALMT"/>
    <property type="match status" value="1"/>
</dbReference>
<dbReference type="Proteomes" id="UP001279734">
    <property type="component" value="Unassembled WGS sequence"/>
</dbReference>